<dbReference type="InterPro" id="IPR048427">
    <property type="entry name" value="YpoC"/>
</dbReference>
<comment type="caution">
    <text evidence="2">The sequence shown here is derived from an EMBL/GenBank/DDBJ whole genome shotgun (WGS) entry which is preliminary data.</text>
</comment>
<name>A0ABS2ZWQ8_9BACL</name>
<evidence type="ECO:0000313" key="2">
    <source>
        <dbReference type="EMBL" id="MBN3555876.1"/>
    </source>
</evidence>
<keyword evidence="3" id="KW-1185">Reference proteome</keyword>
<proteinExistence type="predicted"/>
<accession>A0ABS2ZWQ8</accession>
<feature type="domain" description="YpoC-like" evidence="1">
    <location>
        <begin position="4"/>
        <end position="110"/>
    </location>
</feature>
<protein>
    <recommendedName>
        <fullName evidence="1">YpoC-like domain-containing protein</fullName>
    </recommendedName>
</protein>
<dbReference type="Pfam" id="PF21747">
    <property type="entry name" value="YpoC"/>
    <property type="match status" value="1"/>
</dbReference>
<reference evidence="2 3" key="1">
    <citation type="submission" date="2021-01" db="EMBL/GenBank/DDBJ databases">
        <title>Genome Sequencing of Type Strains.</title>
        <authorList>
            <person name="Lemaire J.F."/>
            <person name="Inderbitzin P."/>
            <person name="Collins S.B."/>
            <person name="Wespe N."/>
            <person name="Knight-Connoni V."/>
        </authorList>
    </citation>
    <scope>NUCLEOTIDE SEQUENCE [LARGE SCALE GENOMIC DNA]</scope>
    <source>
        <strain evidence="2 3">DSM 23009</strain>
    </source>
</reference>
<dbReference type="EMBL" id="JAFHKR010000039">
    <property type="protein sequence ID" value="MBN3555876.1"/>
    <property type="molecule type" value="Genomic_DNA"/>
</dbReference>
<organism evidence="2 3">
    <name type="scientific">Fictibacillus nanhaiensis</name>
    <dbReference type="NCBI Taxonomy" id="742169"/>
    <lineage>
        <taxon>Bacteria</taxon>
        <taxon>Bacillati</taxon>
        <taxon>Bacillota</taxon>
        <taxon>Bacilli</taxon>
        <taxon>Bacillales</taxon>
        <taxon>Fictibacillaceae</taxon>
        <taxon>Fictibacillus</taxon>
    </lineage>
</organism>
<gene>
    <name evidence="2" type="ORF">JYA63_16480</name>
</gene>
<dbReference type="RefSeq" id="WP_205726655.1">
    <property type="nucleotide sequence ID" value="NZ_JAFHKR010000039.1"/>
</dbReference>
<evidence type="ECO:0000259" key="1">
    <source>
        <dbReference type="Pfam" id="PF21747"/>
    </source>
</evidence>
<evidence type="ECO:0000313" key="3">
    <source>
        <dbReference type="Proteomes" id="UP001296923"/>
    </source>
</evidence>
<sequence length="114" mass="13635">MSENTAENIFIEWKRKSEEIAHHFKNRDRKSAKEPMVYFFQQFLKTIYLVNGMQPSDATDYKSDLKAFKHLPVNAIERLSFIEDQPDHYQSYIQLSELFSEWEKKSVILKKRGT</sequence>
<dbReference type="Proteomes" id="UP001296923">
    <property type="component" value="Unassembled WGS sequence"/>
</dbReference>